<keyword evidence="2" id="KW-0808">Transferase</keyword>
<dbReference type="SUPFAM" id="SSF53335">
    <property type="entry name" value="S-adenosyl-L-methionine-dependent methyltransferases"/>
    <property type="match status" value="1"/>
</dbReference>
<dbReference type="AlphaFoldDB" id="A0A928TQF5"/>
<evidence type="ECO:0000256" key="1">
    <source>
        <dbReference type="ARBA" id="ARBA00022603"/>
    </source>
</evidence>
<dbReference type="PROSITE" id="PS01131">
    <property type="entry name" value="RRNA_A_DIMETH"/>
    <property type="match status" value="1"/>
</dbReference>
<dbReference type="InterPro" id="IPR020596">
    <property type="entry name" value="rRNA_Ade_Mease_Trfase_CS"/>
</dbReference>
<dbReference type="CDD" id="cd02440">
    <property type="entry name" value="AdoMet_MTases"/>
    <property type="match status" value="1"/>
</dbReference>
<accession>A0A928TQF5</accession>
<keyword evidence="3" id="KW-0949">S-adenosyl-L-methionine</keyword>
<dbReference type="Gene3D" id="3.40.50.150">
    <property type="entry name" value="Vaccinia Virus protein VP39"/>
    <property type="match status" value="1"/>
</dbReference>
<comment type="caution">
    <text evidence="5">The sequence shown here is derived from an EMBL/GenBank/DDBJ whole genome shotgun (WGS) entry which is preliminary data.</text>
</comment>
<evidence type="ECO:0000256" key="3">
    <source>
        <dbReference type="ARBA" id="ARBA00022691"/>
    </source>
</evidence>
<evidence type="ECO:0000313" key="5">
    <source>
        <dbReference type="EMBL" id="MBE7525357.1"/>
    </source>
</evidence>
<proteinExistence type="predicted"/>
<name>A0A928TQF5_UNCKA</name>
<dbReference type="Pfam" id="PF13649">
    <property type="entry name" value="Methyltransf_25"/>
    <property type="match status" value="1"/>
</dbReference>
<dbReference type="InterPro" id="IPR041698">
    <property type="entry name" value="Methyltransf_25"/>
</dbReference>
<keyword evidence="1 5" id="KW-0489">Methyltransferase</keyword>
<evidence type="ECO:0000313" key="6">
    <source>
        <dbReference type="Proteomes" id="UP000710385"/>
    </source>
</evidence>
<dbReference type="EMBL" id="JABTTY010000001">
    <property type="protein sequence ID" value="MBE7525357.1"/>
    <property type="molecule type" value="Genomic_DNA"/>
</dbReference>
<organism evidence="5 6">
    <name type="scientific">candidate division WWE3 bacterium</name>
    <dbReference type="NCBI Taxonomy" id="2053526"/>
    <lineage>
        <taxon>Bacteria</taxon>
        <taxon>Katanobacteria</taxon>
    </lineage>
</organism>
<gene>
    <name evidence="5" type="ORF">HS096_03145</name>
</gene>
<dbReference type="InterPro" id="IPR029063">
    <property type="entry name" value="SAM-dependent_MTases_sf"/>
</dbReference>
<dbReference type="GO" id="GO:0000179">
    <property type="term" value="F:rRNA (adenine-N6,N6-)-dimethyltransferase activity"/>
    <property type="evidence" value="ECO:0007669"/>
    <property type="project" value="InterPro"/>
</dbReference>
<dbReference type="Proteomes" id="UP000710385">
    <property type="component" value="Unassembled WGS sequence"/>
</dbReference>
<protein>
    <submittedName>
        <fullName evidence="5">Methyltransferase domain-containing protein</fullName>
    </submittedName>
</protein>
<dbReference type="InterPro" id="IPR020598">
    <property type="entry name" value="rRNA_Ade_methylase_Trfase_N"/>
</dbReference>
<evidence type="ECO:0000259" key="4">
    <source>
        <dbReference type="SMART" id="SM00650"/>
    </source>
</evidence>
<dbReference type="SMART" id="SM00650">
    <property type="entry name" value="rADc"/>
    <property type="match status" value="1"/>
</dbReference>
<evidence type="ECO:0000256" key="2">
    <source>
        <dbReference type="ARBA" id="ARBA00022679"/>
    </source>
</evidence>
<sequence>MPSPQPITFFKRFLASPIAVGAVLPTSLSTARIMASPIDPMGSVLELGAGTGSITQGLLLRLTDSSRLTSVEIDPQLAKAFKKNYPNIRLEIKDAEDVLRQGGSYDAIISGIPLSIMEAKKKANLLELIKQKLNPGGVFVAIQYSLVSKRELEKNFHSVTIKFSPLNVPPAFIYVCKNPKAA</sequence>
<feature type="domain" description="Ribosomal RNA adenine methylase transferase N-terminal" evidence="4">
    <location>
        <begin position="29"/>
        <end position="167"/>
    </location>
</feature>
<reference evidence="5" key="1">
    <citation type="submission" date="2020-05" db="EMBL/GenBank/DDBJ databases">
        <title>High-Quality Genomes of Partial-Nitritation/Anammox System by Hierarchical Clustering Based Hybrid Assembly.</title>
        <authorList>
            <person name="Liu L."/>
            <person name="Wang Y."/>
            <person name="Che Y."/>
            <person name="Chen Y."/>
            <person name="Xia Y."/>
            <person name="Luo R."/>
            <person name="Cheng S.H."/>
            <person name="Zheng C."/>
            <person name="Zhang T."/>
        </authorList>
    </citation>
    <scope>NUCLEOTIDE SEQUENCE</scope>
    <source>
        <strain evidence="5">H1_PAT1</strain>
    </source>
</reference>